<evidence type="ECO:0000313" key="1">
    <source>
        <dbReference type="EMBL" id="KKM07561.1"/>
    </source>
</evidence>
<gene>
    <name evidence="1" type="ORF">LCGC14_1732740</name>
</gene>
<dbReference type="AlphaFoldDB" id="A0A0F9JPH4"/>
<accession>A0A0F9JPH4</accession>
<proteinExistence type="predicted"/>
<comment type="caution">
    <text evidence="1">The sequence shown here is derived from an EMBL/GenBank/DDBJ whole genome shotgun (WGS) entry which is preliminary data.</text>
</comment>
<protein>
    <submittedName>
        <fullName evidence="1">Uncharacterized protein</fullName>
    </submittedName>
</protein>
<reference evidence="1" key="1">
    <citation type="journal article" date="2015" name="Nature">
        <title>Complex archaea that bridge the gap between prokaryotes and eukaryotes.</title>
        <authorList>
            <person name="Spang A."/>
            <person name="Saw J.H."/>
            <person name="Jorgensen S.L."/>
            <person name="Zaremba-Niedzwiedzka K."/>
            <person name="Martijn J."/>
            <person name="Lind A.E."/>
            <person name="van Eijk R."/>
            <person name="Schleper C."/>
            <person name="Guy L."/>
            <person name="Ettema T.J."/>
        </authorList>
    </citation>
    <scope>NUCLEOTIDE SEQUENCE</scope>
</reference>
<dbReference type="EMBL" id="LAZR01015743">
    <property type="protein sequence ID" value="KKM07561.1"/>
    <property type="molecule type" value="Genomic_DNA"/>
</dbReference>
<name>A0A0F9JPH4_9ZZZZ</name>
<sequence length="127" mass="14930">MKNKKDKEEKQDNRYVTFIDTTTSSSDLCTIVDSAATNTGVNFISDTISSNCVVTYNSSDLFIYNDPYQELEETKQQQEKEEELRKENSCLRNAWEEYQLILKLLEENECDKYGVKKYGNQRIRKRT</sequence>
<organism evidence="1">
    <name type="scientific">marine sediment metagenome</name>
    <dbReference type="NCBI Taxonomy" id="412755"/>
    <lineage>
        <taxon>unclassified sequences</taxon>
        <taxon>metagenomes</taxon>
        <taxon>ecological metagenomes</taxon>
    </lineage>
</organism>